<dbReference type="AlphaFoldDB" id="A0A2T1LVK5"/>
<keyword evidence="2" id="KW-1185">Reference proteome</keyword>
<comment type="caution">
    <text evidence="1">The sequence shown here is derived from an EMBL/GenBank/DDBJ whole genome shotgun (WGS) entry which is preliminary data.</text>
</comment>
<dbReference type="RefSeq" id="WP_106457718.1">
    <property type="nucleotide sequence ID" value="NZ_PXOH01000017.1"/>
</dbReference>
<name>A0A2T1LVK5_9CHRO</name>
<accession>A0A2T1LVK5</accession>
<reference evidence="1 2" key="2">
    <citation type="submission" date="2018-03" db="EMBL/GenBank/DDBJ databases">
        <authorList>
            <person name="Keele B.F."/>
        </authorList>
    </citation>
    <scope>NUCLEOTIDE SEQUENCE [LARGE SCALE GENOMIC DNA]</scope>
    <source>
        <strain evidence="1 2">CCALA 016</strain>
    </source>
</reference>
<gene>
    <name evidence="1" type="ORF">C7H19_15110</name>
</gene>
<evidence type="ECO:0000313" key="1">
    <source>
        <dbReference type="EMBL" id="PSF35753.1"/>
    </source>
</evidence>
<proteinExistence type="predicted"/>
<dbReference type="EMBL" id="PXOH01000017">
    <property type="protein sequence ID" value="PSF35753.1"/>
    <property type="molecule type" value="Genomic_DNA"/>
</dbReference>
<protein>
    <submittedName>
        <fullName evidence="1">Uncharacterized protein</fullName>
    </submittedName>
</protein>
<reference evidence="1 2" key="1">
    <citation type="submission" date="2018-03" db="EMBL/GenBank/DDBJ databases">
        <title>The ancient ancestry and fast evolution of plastids.</title>
        <authorList>
            <person name="Moore K.R."/>
            <person name="Magnabosco C."/>
            <person name="Momper L."/>
            <person name="Gold D.A."/>
            <person name="Bosak T."/>
            <person name="Fournier G.P."/>
        </authorList>
    </citation>
    <scope>NUCLEOTIDE SEQUENCE [LARGE SCALE GENOMIC DNA]</scope>
    <source>
        <strain evidence="1 2">CCALA 016</strain>
    </source>
</reference>
<organism evidence="1 2">
    <name type="scientific">Aphanothece hegewaldii CCALA 016</name>
    <dbReference type="NCBI Taxonomy" id="2107694"/>
    <lineage>
        <taxon>Bacteria</taxon>
        <taxon>Bacillati</taxon>
        <taxon>Cyanobacteriota</taxon>
        <taxon>Cyanophyceae</taxon>
        <taxon>Oscillatoriophycideae</taxon>
        <taxon>Chroococcales</taxon>
        <taxon>Aphanothecaceae</taxon>
        <taxon>Aphanothece</taxon>
    </lineage>
</organism>
<sequence>MIKYSIKRQYRRPIPANYHLTDFKLLEIFRQAVVEAYYLKNQEPTCLILLILNHPASQKPLINLMRVIFNQTAKSNLNYLIFRQVISSQLARRLLAVSIIELVRQYDFSEGKAQLVADEMINFITQVIKVVAQDIIEIIRNESFKIVQ</sequence>
<dbReference type="Proteomes" id="UP000239001">
    <property type="component" value="Unassembled WGS sequence"/>
</dbReference>
<evidence type="ECO:0000313" key="2">
    <source>
        <dbReference type="Proteomes" id="UP000239001"/>
    </source>
</evidence>